<gene>
    <name evidence="9" type="ORF">BC624_104322</name>
    <name evidence="10" type="ORF">SAMN05443373_103322</name>
</gene>
<dbReference type="EMBL" id="FQWO01000003">
    <property type="protein sequence ID" value="SHG72016.1"/>
    <property type="molecule type" value="Genomic_DNA"/>
</dbReference>
<dbReference type="RefSeq" id="WP_072942056.1">
    <property type="nucleotide sequence ID" value="NZ_FQWO01000003.1"/>
</dbReference>
<evidence type="ECO:0000256" key="5">
    <source>
        <dbReference type="ARBA" id="ARBA00023237"/>
    </source>
</evidence>
<dbReference type="InterPro" id="IPR011990">
    <property type="entry name" value="TPR-like_helical_dom_sf"/>
</dbReference>
<dbReference type="InterPro" id="IPR033985">
    <property type="entry name" value="SusD-like_N"/>
</dbReference>
<keyword evidence="4" id="KW-0472">Membrane</keyword>
<evidence type="ECO:0000256" key="2">
    <source>
        <dbReference type="ARBA" id="ARBA00006275"/>
    </source>
</evidence>
<evidence type="ECO:0000259" key="8">
    <source>
        <dbReference type="Pfam" id="PF14322"/>
    </source>
</evidence>
<accession>A0A1M5M466</accession>
<organism evidence="10 11">
    <name type="scientific">Flavobacterium granuli</name>
    <dbReference type="NCBI Taxonomy" id="280093"/>
    <lineage>
        <taxon>Bacteria</taxon>
        <taxon>Pseudomonadati</taxon>
        <taxon>Bacteroidota</taxon>
        <taxon>Flavobacteriia</taxon>
        <taxon>Flavobacteriales</taxon>
        <taxon>Flavobacteriaceae</taxon>
        <taxon>Flavobacterium</taxon>
    </lineage>
</organism>
<dbReference type="Proteomes" id="UP000184384">
    <property type="component" value="Unassembled WGS sequence"/>
</dbReference>
<evidence type="ECO:0000256" key="1">
    <source>
        <dbReference type="ARBA" id="ARBA00004442"/>
    </source>
</evidence>
<comment type="subcellular location">
    <subcellularLocation>
        <location evidence="1">Cell outer membrane</location>
    </subcellularLocation>
</comment>
<keyword evidence="3 6" id="KW-0732">Signal</keyword>
<comment type="similarity">
    <text evidence="2">Belongs to the SusD family.</text>
</comment>
<evidence type="ECO:0000259" key="7">
    <source>
        <dbReference type="Pfam" id="PF07980"/>
    </source>
</evidence>
<dbReference type="SUPFAM" id="SSF48452">
    <property type="entry name" value="TPR-like"/>
    <property type="match status" value="1"/>
</dbReference>
<sequence length="527" mass="57813">MKKIVLGIALVTLSLTFNACEKLDLAPEDYYASGSFWKTPSQVDGAMVGLHQQLRNYQFTLFNLGELRGGTLRDGTSFTGTASLNAGSIVRQDIRESSPGISSWAGFYSAIFQVNNFIYQVEKADYLLASDKSYYLGQAYGLRAFYYFQLYRTYGRVPLAKEPKVAISTPTTAADAYLPRTATEKETLDFIKEDVNKSVASFAGNYSTKMQKAQWSLGASQMLQAEVYLWSAKVKIDGAAPTTTAADLAIARAAVEAVIPKYSLQSSFANVFNSAATAAIKGNNEIIFAMRYGFGEATNNYSQFIYAITDPLSGYVDDKGVAIPASDPLKVNGGGTIIRYEYKYDLYAKYDAADTRANVTFLNFNKGTIKATNLRKFIGTVVDGARVFSDDFPVYRLSEAILMLAEIKNKQGQDPSSEINTIRTRAYAGGGGVAPVYVNGSFEQNELAIFAERQKEFVAEGKIWYDLRRMQDASGNPLAFRKDLPLTGVLDNIAGQNHKLLWPIDLGTLTSDQTLGLDAQNPGYKGT</sequence>
<reference evidence="10" key="2">
    <citation type="submission" date="2016-11" db="EMBL/GenBank/DDBJ databases">
        <authorList>
            <person name="Jaros S."/>
            <person name="Januszkiewicz K."/>
            <person name="Wedrychowicz H."/>
        </authorList>
    </citation>
    <scope>NUCLEOTIDE SEQUENCE [LARGE SCALE GENOMIC DNA]</scope>
    <source>
        <strain evidence="10">DSM 19729</strain>
    </source>
</reference>
<reference evidence="11" key="1">
    <citation type="submission" date="2016-11" db="EMBL/GenBank/DDBJ databases">
        <authorList>
            <person name="Varghese N."/>
            <person name="Submissions S."/>
        </authorList>
    </citation>
    <scope>NUCLEOTIDE SEQUENCE [LARGE SCALE GENOMIC DNA]</scope>
    <source>
        <strain evidence="11">DSM 19729</strain>
    </source>
</reference>
<evidence type="ECO:0000313" key="12">
    <source>
        <dbReference type="Proteomes" id="UP000237771"/>
    </source>
</evidence>
<evidence type="ECO:0000313" key="9">
    <source>
        <dbReference type="EMBL" id="PRZ24204.1"/>
    </source>
</evidence>
<evidence type="ECO:0000313" key="10">
    <source>
        <dbReference type="EMBL" id="SHG72016.1"/>
    </source>
</evidence>
<name>A0A1M5M466_9FLAO</name>
<dbReference type="STRING" id="280093.SAMN05443373_103322"/>
<evidence type="ECO:0000256" key="6">
    <source>
        <dbReference type="SAM" id="SignalP"/>
    </source>
</evidence>
<dbReference type="AlphaFoldDB" id="A0A1M5M466"/>
<protein>
    <submittedName>
        <fullName evidence="9">Outer membrane starch-binding protein</fullName>
    </submittedName>
    <submittedName>
        <fullName evidence="10">Starch-binding associating with outer membrane</fullName>
    </submittedName>
</protein>
<evidence type="ECO:0000256" key="3">
    <source>
        <dbReference type="ARBA" id="ARBA00022729"/>
    </source>
</evidence>
<dbReference type="Gene3D" id="1.25.40.390">
    <property type="match status" value="1"/>
</dbReference>
<feature type="domain" description="SusD-like N-terminal" evidence="8">
    <location>
        <begin position="84"/>
        <end position="207"/>
    </location>
</feature>
<dbReference type="InterPro" id="IPR012944">
    <property type="entry name" value="SusD_RagB_dom"/>
</dbReference>
<reference evidence="9 12" key="3">
    <citation type="submission" date="2018-03" db="EMBL/GenBank/DDBJ databases">
        <title>Genomic Encyclopedia of Archaeal and Bacterial Type Strains, Phase II (KMG-II): from individual species to whole genera.</title>
        <authorList>
            <person name="Goeker M."/>
        </authorList>
    </citation>
    <scope>NUCLEOTIDE SEQUENCE [LARGE SCALE GENOMIC DNA]</scope>
    <source>
        <strain evidence="9 12">DSM 17797</strain>
    </source>
</reference>
<dbReference type="Pfam" id="PF07980">
    <property type="entry name" value="SusD_RagB"/>
    <property type="match status" value="1"/>
</dbReference>
<feature type="domain" description="RagB/SusD" evidence="7">
    <location>
        <begin position="389"/>
        <end position="524"/>
    </location>
</feature>
<dbReference type="Proteomes" id="UP000237771">
    <property type="component" value="Unassembled WGS sequence"/>
</dbReference>
<evidence type="ECO:0000256" key="4">
    <source>
        <dbReference type="ARBA" id="ARBA00023136"/>
    </source>
</evidence>
<evidence type="ECO:0000313" key="11">
    <source>
        <dbReference type="Proteomes" id="UP000184384"/>
    </source>
</evidence>
<keyword evidence="12" id="KW-1185">Reference proteome</keyword>
<keyword evidence="5" id="KW-0998">Cell outer membrane</keyword>
<dbReference type="Pfam" id="PF14322">
    <property type="entry name" value="SusD-like_3"/>
    <property type="match status" value="1"/>
</dbReference>
<proteinExistence type="inferred from homology"/>
<feature type="chain" id="PRO_5012251661" evidence="6">
    <location>
        <begin position="20"/>
        <end position="527"/>
    </location>
</feature>
<dbReference type="OrthoDB" id="5694214at2"/>
<dbReference type="GO" id="GO:0009279">
    <property type="term" value="C:cell outer membrane"/>
    <property type="evidence" value="ECO:0007669"/>
    <property type="project" value="UniProtKB-SubCell"/>
</dbReference>
<dbReference type="EMBL" id="PVUB01000004">
    <property type="protein sequence ID" value="PRZ24204.1"/>
    <property type="molecule type" value="Genomic_DNA"/>
</dbReference>
<feature type="signal peptide" evidence="6">
    <location>
        <begin position="1"/>
        <end position="19"/>
    </location>
</feature>